<reference evidence="1 2" key="1">
    <citation type="submission" date="2018-06" db="EMBL/GenBank/DDBJ databases">
        <title>A transcriptomic atlas of mushroom development highlights an independent origin of complex multicellularity.</title>
        <authorList>
            <consortium name="DOE Joint Genome Institute"/>
            <person name="Krizsan K."/>
            <person name="Almasi E."/>
            <person name="Merenyi Z."/>
            <person name="Sahu N."/>
            <person name="Viragh M."/>
            <person name="Koszo T."/>
            <person name="Mondo S."/>
            <person name="Kiss B."/>
            <person name="Balint B."/>
            <person name="Kues U."/>
            <person name="Barry K."/>
            <person name="Hegedus J.C."/>
            <person name="Henrissat B."/>
            <person name="Johnson J."/>
            <person name="Lipzen A."/>
            <person name="Ohm R."/>
            <person name="Nagy I."/>
            <person name="Pangilinan J."/>
            <person name="Yan J."/>
            <person name="Xiong Y."/>
            <person name="Grigoriev I.V."/>
            <person name="Hibbett D.S."/>
            <person name="Nagy L.G."/>
        </authorList>
    </citation>
    <scope>NUCLEOTIDE SEQUENCE [LARGE SCALE GENOMIC DNA]</scope>
    <source>
        <strain evidence="1 2">SZMC22713</strain>
    </source>
</reference>
<accession>A0A4Y7QG20</accession>
<dbReference type="CDD" id="cd02440">
    <property type="entry name" value="AdoMet_MTases"/>
    <property type="match status" value="1"/>
</dbReference>
<gene>
    <name evidence="1" type="ORF">BD410DRAFT_784388</name>
</gene>
<dbReference type="PANTHER" id="PTHR43591">
    <property type="entry name" value="METHYLTRANSFERASE"/>
    <property type="match status" value="1"/>
</dbReference>
<dbReference type="InterPro" id="IPR029063">
    <property type="entry name" value="SAM-dependent_MTases_sf"/>
</dbReference>
<dbReference type="Proteomes" id="UP000294933">
    <property type="component" value="Unassembled WGS sequence"/>
</dbReference>
<dbReference type="SUPFAM" id="SSF53335">
    <property type="entry name" value="S-adenosyl-L-methionine-dependent methyltransferases"/>
    <property type="match status" value="1"/>
</dbReference>
<dbReference type="EMBL" id="ML170162">
    <property type="protein sequence ID" value="TDL26296.1"/>
    <property type="molecule type" value="Genomic_DNA"/>
</dbReference>
<dbReference type="Gene3D" id="3.40.50.150">
    <property type="entry name" value="Vaccinia Virus protein VP39"/>
    <property type="match status" value="1"/>
</dbReference>
<dbReference type="VEuPathDB" id="FungiDB:BD410DRAFT_784388"/>
<evidence type="ECO:0008006" key="3">
    <source>
        <dbReference type="Google" id="ProtNLM"/>
    </source>
</evidence>
<dbReference type="Pfam" id="PF01209">
    <property type="entry name" value="Ubie_methyltran"/>
    <property type="match status" value="1"/>
</dbReference>
<dbReference type="PANTHER" id="PTHR43591:SF50">
    <property type="entry name" value="METHYLTRANSFERASE DOMAIN-CONTAINING PROTEIN-RELATED"/>
    <property type="match status" value="1"/>
</dbReference>
<evidence type="ECO:0000313" key="1">
    <source>
        <dbReference type="EMBL" id="TDL26296.1"/>
    </source>
</evidence>
<dbReference type="STRING" id="50990.A0A4Y7QG20"/>
<evidence type="ECO:0000313" key="2">
    <source>
        <dbReference type="Proteomes" id="UP000294933"/>
    </source>
</evidence>
<sequence length="325" mass="36028">MSNDGIKDSNYILCRGESETNRLNRQYNVVKKVLGRTNALPASINPKGLSKVLDVAAGSLVWTLDLARTPDISTRLSPESIDPIHLYACDISSAQFPPGDQTRKLGITTFLHDTTKPFPEEMKGTFDLVNMRLVVLGLSERGWEKAISNIHELLKRGGLLLICEFHEYFVRQGHGVKYEGGVSKEPFESYAHDWMTRTNAVMHRSCIDVNGFIPDLANRLPSMLAKASFQQESYAAFEVPVGAAATRQKSCQVQLSADEANFLAESYLLIHDAVWSDALKKGVLQGLDGPVDTEEGRLAVLDETSKGLTEEGAFTWWVEIVAKRI</sequence>
<organism evidence="1 2">
    <name type="scientific">Rickenella mellea</name>
    <dbReference type="NCBI Taxonomy" id="50990"/>
    <lineage>
        <taxon>Eukaryota</taxon>
        <taxon>Fungi</taxon>
        <taxon>Dikarya</taxon>
        <taxon>Basidiomycota</taxon>
        <taxon>Agaricomycotina</taxon>
        <taxon>Agaricomycetes</taxon>
        <taxon>Hymenochaetales</taxon>
        <taxon>Rickenellaceae</taxon>
        <taxon>Rickenella</taxon>
    </lineage>
</organism>
<keyword evidence="2" id="KW-1185">Reference proteome</keyword>
<proteinExistence type="predicted"/>
<dbReference type="AlphaFoldDB" id="A0A4Y7QG20"/>
<protein>
    <recommendedName>
        <fullName evidence="3">Methyltransferase domain-containing protein</fullName>
    </recommendedName>
</protein>
<name>A0A4Y7QG20_9AGAM</name>
<dbReference type="OrthoDB" id="184880at2759"/>